<gene>
    <name evidence="1" type="ORF">CEXT_441251</name>
</gene>
<keyword evidence="2" id="KW-1185">Reference proteome</keyword>
<accession>A0AAV4XI36</accession>
<dbReference type="EMBL" id="BPLR01017807">
    <property type="protein sequence ID" value="GIY94616.1"/>
    <property type="molecule type" value="Genomic_DNA"/>
</dbReference>
<reference evidence="1 2" key="1">
    <citation type="submission" date="2021-06" db="EMBL/GenBank/DDBJ databases">
        <title>Caerostris extrusa draft genome.</title>
        <authorList>
            <person name="Kono N."/>
            <person name="Arakawa K."/>
        </authorList>
    </citation>
    <scope>NUCLEOTIDE SEQUENCE [LARGE SCALE GENOMIC DNA]</scope>
</reference>
<evidence type="ECO:0000313" key="2">
    <source>
        <dbReference type="Proteomes" id="UP001054945"/>
    </source>
</evidence>
<comment type="caution">
    <text evidence="1">The sequence shown here is derived from an EMBL/GenBank/DDBJ whole genome shotgun (WGS) entry which is preliminary data.</text>
</comment>
<proteinExistence type="predicted"/>
<sequence>MSSGSSTSQDQHGGRVKLEDNFDRLREASSILDSLCEEIEKSLDIAKSNTIIPNIILEDLSKTDSNSSERISSASESSTASTEIRNYWPQMSFSDQVQGIGAMQTECLKLRNQIKAVAMSFVKLCRRFDIIGFNKTASDFDKLQVKCAYLKTLCENHQRLYCTQPSDPFGILHTTSGMVHLLNLKLENEKFLETLKLAENILKEHVRELNRSSIGNMSIFC</sequence>
<protein>
    <submittedName>
        <fullName evidence="1">Uncharacterized protein</fullName>
    </submittedName>
</protein>
<dbReference type="AlphaFoldDB" id="A0AAV4XI36"/>
<organism evidence="1 2">
    <name type="scientific">Caerostris extrusa</name>
    <name type="common">Bark spider</name>
    <name type="synonym">Caerostris bankana</name>
    <dbReference type="NCBI Taxonomy" id="172846"/>
    <lineage>
        <taxon>Eukaryota</taxon>
        <taxon>Metazoa</taxon>
        <taxon>Ecdysozoa</taxon>
        <taxon>Arthropoda</taxon>
        <taxon>Chelicerata</taxon>
        <taxon>Arachnida</taxon>
        <taxon>Araneae</taxon>
        <taxon>Araneomorphae</taxon>
        <taxon>Entelegynae</taxon>
        <taxon>Araneoidea</taxon>
        <taxon>Araneidae</taxon>
        <taxon>Caerostris</taxon>
    </lineage>
</organism>
<evidence type="ECO:0000313" key="1">
    <source>
        <dbReference type="EMBL" id="GIY94616.1"/>
    </source>
</evidence>
<dbReference type="Proteomes" id="UP001054945">
    <property type="component" value="Unassembled WGS sequence"/>
</dbReference>
<name>A0AAV4XI36_CAEEX</name>